<dbReference type="PANTHER" id="PTHR32196:SF71">
    <property type="entry name" value="AUTOINDUCER 2 IMPORT SYSTEM PERMEASE PROTEIN LSRD"/>
    <property type="match status" value="1"/>
</dbReference>
<evidence type="ECO:0000256" key="9">
    <source>
        <dbReference type="SAM" id="Phobius"/>
    </source>
</evidence>
<dbReference type="Proteomes" id="UP001164706">
    <property type="component" value="Chromosome"/>
</dbReference>
<evidence type="ECO:0000256" key="5">
    <source>
        <dbReference type="ARBA" id="ARBA00022692"/>
    </source>
</evidence>
<name>A0A9E8MP09_9MICO</name>
<sequence length="347" mass="35981">MPESTAARRPAWVARLLTRDAALIAVLVLVLVLASAALPRFASPVTVGYLLLNAVPVLLLALPMTLIIITGEIDLSVASTVGITTATIGSLNLAGWEFLPAVLVALLVGVIAGAVNGALIAFVGLPSLAVTIGTLALYRGLTLVLIGDNSVSSSQYPEGFTSLINAKVGATGIPIVMGFVILAAAVFIIVLHATPFGRGLYALGFSKEAATFVGVHVPWAKFWLFTASGLVAAFVGVFWSTYYSARSDSANGLELTVIAAVLLGGVSIFGGRGTVIGALTGVLIISNINYALRLQRVPDVVLIIITGSLLIVSVVGPSVVDAARRRIQRARRHRTRPLAEARGIDGA</sequence>
<proteinExistence type="predicted"/>
<evidence type="ECO:0000256" key="7">
    <source>
        <dbReference type="ARBA" id="ARBA00023136"/>
    </source>
</evidence>
<evidence type="ECO:0000256" key="2">
    <source>
        <dbReference type="ARBA" id="ARBA00022448"/>
    </source>
</evidence>
<dbReference type="PANTHER" id="PTHR32196">
    <property type="entry name" value="ABC TRANSPORTER PERMEASE PROTEIN YPHD-RELATED-RELATED"/>
    <property type="match status" value="1"/>
</dbReference>
<feature type="transmembrane region" description="Helical" evidence="9">
    <location>
        <begin position="168"/>
        <end position="191"/>
    </location>
</feature>
<accession>A0A9E8MP09</accession>
<feature type="transmembrane region" description="Helical" evidence="9">
    <location>
        <begin position="50"/>
        <end position="69"/>
    </location>
</feature>
<evidence type="ECO:0000256" key="1">
    <source>
        <dbReference type="ARBA" id="ARBA00004651"/>
    </source>
</evidence>
<evidence type="ECO:0000256" key="3">
    <source>
        <dbReference type="ARBA" id="ARBA00022475"/>
    </source>
</evidence>
<keyword evidence="11" id="KW-1185">Reference proteome</keyword>
<dbReference type="InterPro" id="IPR001851">
    <property type="entry name" value="ABC_transp_permease"/>
</dbReference>
<feature type="transmembrane region" description="Helical" evidence="9">
    <location>
        <begin position="20"/>
        <end position="38"/>
    </location>
</feature>
<keyword evidence="7 9" id="KW-0472">Membrane</keyword>
<dbReference type="GO" id="GO:0022857">
    <property type="term" value="F:transmembrane transporter activity"/>
    <property type="evidence" value="ECO:0007669"/>
    <property type="project" value="InterPro"/>
</dbReference>
<dbReference type="GO" id="GO:0005886">
    <property type="term" value="C:plasma membrane"/>
    <property type="evidence" value="ECO:0007669"/>
    <property type="project" value="UniProtKB-SubCell"/>
</dbReference>
<protein>
    <recommendedName>
        <fullName evidence="8">Autoinducer 2 import system permease protein LsrD</fullName>
    </recommendedName>
</protein>
<evidence type="ECO:0000256" key="8">
    <source>
        <dbReference type="ARBA" id="ARBA00039381"/>
    </source>
</evidence>
<dbReference type="EMBL" id="CP113089">
    <property type="protein sequence ID" value="WAB82457.1"/>
    <property type="molecule type" value="Genomic_DNA"/>
</dbReference>
<dbReference type="AlphaFoldDB" id="A0A9E8MP09"/>
<feature type="transmembrane region" description="Helical" evidence="9">
    <location>
        <begin position="222"/>
        <end position="243"/>
    </location>
</feature>
<gene>
    <name evidence="10" type="ORF">OVN18_05505</name>
</gene>
<keyword evidence="6 9" id="KW-1133">Transmembrane helix</keyword>
<evidence type="ECO:0000256" key="6">
    <source>
        <dbReference type="ARBA" id="ARBA00022989"/>
    </source>
</evidence>
<reference evidence="10" key="1">
    <citation type="submission" date="2022-11" db="EMBL/GenBank/DDBJ databases">
        <title>Description of Microcella daejonensis nov. sp, isolated from riverside soil.</title>
        <authorList>
            <person name="Molina K.M."/>
            <person name="Kim S.B."/>
        </authorList>
    </citation>
    <scope>NUCLEOTIDE SEQUENCE</scope>
    <source>
        <strain evidence="10">MMS21-STM12</strain>
    </source>
</reference>
<feature type="transmembrane region" description="Helical" evidence="9">
    <location>
        <begin position="101"/>
        <end position="122"/>
    </location>
</feature>
<feature type="transmembrane region" description="Helical" evidence="9">
    <location>
        <begin position="255"/>
        <end position="288"/>
    </location>
</feature>
<evidence type="ECO:0000256" key="4">
    <source>
        <dbReference type="ARBA" id="ARBA00022519"/>
    </source>
</evidence>
<keyword evidence="3" id="KW-1003">Cell membrane</keyword>
<feature type="transmembrane region" description="Helical" evidence="9">
    <location>
        <begin position="128"/>
        <end position="147"/>
    </location>
</feature>
<comment type="subcellular location">
    <subcellularLocation>
        <location evidence="1">Cell membrane</location>
        <topology evidence="1">Multi-pass membrane protein</topology>
    </subcellularLocation>
</comment>
<dbReference type="CDD" id="cd06579">
    <property type="entry name" value="TM_PBP1_transp_AraH_like"/>
    <property type="match status" value="1"/>
</dbReference>
<evidence type="ECO:0000313" key="10">
    <source>
        <dbReference type="EMBL" id="WAB82457.1"/>
    </source>
</evidence>
<feature type="transmembrane region" description="Helical" evidence="9">
    <location>
        <begin position="300"/>
        <end position="323"/>
    </location>
</feature>
<organism evidence="10 11">
    <name type="scientific">Microcella daejeonensis</name>
    <dbReference type="NCBI Taxonomy" id="2994971"/>
    <lineage>
        <taxon>Bacteria</taxon>
        <taxon>Bacillati</taxon>
        <taxon>Actinomycetota</taxon>
        <taxon>Actinomycetes</taxon>
        <taxon>Micrococcales</taxon>
        <taxon>Microbacteriaceae</taxon>
        <taxon>Microcella</taxon>
    </lineage>
</organism>
<keyword evidence="2" id="KW-0813">Transport</keyword>
<keyword evidence="5 9" id="KW-0812">Transmembrane</keyword>
<dbReference type="Pfam" id="PF02653">
    <property type="entry name" value="BPD_transp_2"/>
    <property type="match status" value="1"/>
</dbReference>
<evidence type="ECO:0000313" key="11">
    <source>
        <dbReference type="Proteomes" id="UP001164706"/>
    </source>
</evidence>
<keyword evidence="4" id="KW-0997">Cell inner membrane</keyword>
<dbReference type="KEGG" id="mdb:OVN18_05505"/>
<dbReference type="RefSeq" id="WP_267782504.1">
    <property type="nucleotide sequence ID" value="NZ_CP113089.1"/>
</dbReference>